<accession>A0A975FYI4</accession>
<keyword evidence="1" id="KW-0560">Oxidoreductase</keyword>
<dbReference type="RefSeq" id="WP_211937820.1">
    <property type="nucleotide sequence ID" value="NZ_CP073078.1"/>
</dbReference>
<protein>
    <submittedName>
        <fullName evidence="3">FAD-binding oxidoreductase</fullName>
    </submittedName>
</protein>
<dbReference type="SUPFAM" id="SSF54373">
    <property type="entry name" value="FAD-linked reductases, C-terminal domain"/>
    <property type="match status" value="1"/>
</dbReference>
<dbReference type="KEGG" id="caul:KCG34_22435"/>
<evidence type="ECO:0000259" key="2">
    <source>
        <dbReference type="Pfam" id="PF01266"/>
    </source>
</evidence>
<reference evidence="3" key="1">
    <citation type="submission" date="2021-04" db="EMBL/GenBank/DDBJ databases">
        <title>The complete genome sequence of Caulobacter sp. S6.</title>
        <authorList>
            <person name="Tang Y."/>
            <person name="Ouyang W."/>
            <person name="Liu Q."/>
            <person name="Huang B."/>
            <person name="Guo Z."/>
            <person name="Lei P."/>
        </authorList>
    </citation>
    <scope>NUCLEOTIDE SEQUENCE</scope>
    <source>
        <strain evidence="3">S6</strain>
    </source>
</reference>
<dbReference type="GO" id="GO:0005737">
    <property type="term" value="C:cytoplasm"/>
    <property type="evidence" value="ECO:0007669"/>
    <property type="project" value="TreeGrafter"/>
</dbReference>
<dbReference type="InterPro" id="IPR036188">
    <property type="entry name" value="FAD/NAD-bd_sf"/>
</dbReference>
<sequence>MQARADVVVAGGGLIGLACALRLRQAGAEVLLVDPEASPPPASFGNAGHLATEQVEPLASPRTLASAPRRLFGFGGPLDFRLTDIGDWGPWALSHVRASDAATFERGRRALGALMAGALPAWRRLAEALGDPGLVREDGHVVVWERWKSMAAGLAAWHGADIGEAKFAALKPDALAAVQERLAQLLAGGARFTGTGQIDDPARLLSRLGGAFAAAGGQRIQARAQGLSVSDGRAVLSLSDGQRLEPGLILVAAGVGSRALMRQAGHSAPLIAERGYHIEAAAPGWGEPPPVVFEDRSVIATRFGQRLRLAGFVEFGRAEAPPDARKWARLERHARELGLPFEGPISRWMGARPTLPDYLPAIGRSARATNLAYAFGHQHLGLTLAATTGEIVAAMAQDAAPPVDLAPFDIDRFARAGYSNSQRKETST</sequence>
<dbReference type="AlphaFoldDB" id="A0A975FYI4"/>
<feature type="domain" description="FAD dependent oxidoreductase" evidence="2">
    <location>
        <begin position="6"/>
        <end position="395"/>
    </location>
</feature>
<dbReference type="Proteomes" id="UP000676409">
    <property type="component" value="Chromosome"/>
</dbReference>
<evidence type="ECO:0000313" key="3">
    <source>
        <dbReference type="EMBL" id="QUD87770.1"/>
    </source>
</evidence>
<proteinExistence type="predicted"/>
<gene>
    <name evidence="3" type="ORF">KCG34_22435</name>
</gene>
<dbReference type="SUPFAM" id="SSF51905">
    <property type="entry name" value="FAD/NAD(P)-binding domain"/>
    <property type="match status" value="1"/>
</dbReference>
<dbReference type="EMBL" id="CP073078">
    <property type="protein sequence ID" value="QUD87770.1"/>
    <property type="molecule type" value="Genomic_DNA"/>
</dbReference>
<keyword evidence="4" id="KW-1185">Reference proteome</keyword>
<dbReference type="Gene3D" id="3.30.9.10">
    <property type="entry name" value="D-Amino Acid Oxidase, subunit A, domain 2"/>
    <property type="match status" value="1"/>
</dbReference>
<evidence type="ECO:0000256" key="1">
    <source>
        <dbReference type="ARBA" id="ARBA00023002"/>
    </source>
</evidence>
<organism evidence="3 4">
    <name type="scientific">Phenylobacterium montanum</name>
    <dbReference type="NCBI Taxonomy" id="2823693"/>
    <lineage>
        <taxon>Bacteria</taxon>
        <taxon>Pseudomonadati</taxon>
        <taxon>Pseudomonadota</taxon>
        <taxon>Alphaproteobacteria</taxon>
        <taxon>Caulobacterales</taxon>
        <taxon>Caulobacteraceae</taxon>
        <taxon>Phenylobacterium</taxon>
    </lineage>
</organism>
<dbReference type="Gene3D" id="3.50.50.60">
    <property type="entry name" value="FAD/NAD(P)-binding domain"/>
    <property type="match status" value="2"/>
</dbReference>
<dbReference type="PANTHER" id="PTHR13847:SF289">
    <property type="entry name" value="GLYCINE OXIDASE"/>
    <property type="match status" value="1"/>
</dbReference>
<dbReference type="PROSITE" id="PS51257">
    <property type="entry name" value="PROKAR_LIPOPROTEIN"/>
    <property type="match status" value="1"/>
</dbReference>
<dbReference type="InterPro" id="IPR006076">
    <property type="entry name" value="FAD-dep_OxRdtase"/>
</dbReference>
<dbReference type="Pfam" id="PF01266">
    <property type="entry name" value="DAO"/>
    <property type="match status" value="1"/>
</dbReference>
<dbReference type="GO" id="GO:0016491">
    <property type="term" value="F:oxidoreductase activity"/>
    <property type="evidence" value="ECO:0007669"/>
    <property type="project" value="UniProtKB-KW"/>
</dbReference>
<evidence type="ECO:0000313" key="4">
    <source>
        <dbReference type="Proteomes" id="UP000676409"/>
    </source>
</evidence>
<name>A0A975FYI4_9CAUL</name>
<dbReference type="PANTHER" id="PTHR13847">
    <property type="entry name" value="SARCOSINE DEHYDROGENASE-RELATED"/>
    <property type="match status" value="1"/>
</dbReference>